<proteinExistence type="predicted"/>
<comment type="caution">
    <text evidence="1">The sequence shown here is derived from an EMBL/GenBank/DDBJ whole genome shotgun (WGS) entry which is preliminary data.</text>
</comment>
<reference evidence="1 2" key="1">
    <citation type="submission" date="2017-08" db="EMBL/GenBank/DDBJ databases">
        <title>Burning lignite coal seam in the remote Altai Mountains harbors a hydrogen-driven thermophilic microbial community.</title>
        <authorList>
            <person name="Kadnikov V.V."/>
            <person name="Mardanov A.V."/>
            <person name="Ivasenko D."/>
            <person name="Beletsky A.V."/>
            <person name="Karnachuk O.V."/>
            <person name="Ravin N.V."/>
        </authorList>
    </citation>
    <scope>NUCLEOTIDE SEQUENCE [LARGE SCALE GENOMIC DNA]</scope>
    <source>
        <strain evidence="1">AL33</strain>
    </source>
</reference>
<name>A0A2T5G9F7_HYDSH</name>
<accession>A0A2T5G9F7</accession>
<dbReference type="InterPro" id="IPR013381">
    <property type="entry name" value="CRISPR-assoc_prot_Cse1"/>
</dbReference>
<dbReference type="Proteomes" id="UP000244180">
    <property type="component" value="Unassembled WGS sequence"/>
</dbReference>
<evidence type="ECO:0000313" key="1">
    <source>
        <dbReference type="EMBL" id="PTQ52814.1"/>
    </source>
</evidence>
<dbReference type="NCBIfam" id="TIGR02547">
    <property type="entry name" value="casA_cse1"/>
    <property type="match status" value="1"/>
</dbReference>
<dbReference type="RefSeq" id="WP_273000348.1">
    <property type="nucleotide sequence ID" value="NZ_PEBV01000022.1"/>
</dbReference>
<organism evidence="1 2">
    <name type="scientific">Hydrogenibacillus schlegelii</name>
    <name type="common">Bacillus schlegelii</name>
    <dbReference type="NCBI Taxonomy" id="1484"/>
    <lineage>
        <taxon>Bacteria</taxon>
        <taxon>Bacillati</taxon>
        <taxon>Bacillota</taxon>
        <taxon>Bacilli</taxon>
        <taxon>Bacillales</taxon>
        <taxon>Bacillales Family X. Incertae Sedis</taxon>
        <taxon>Hydrogenibacillus</taxon>
    </lineage>
</organism>
<gene>
    <name evidence="1" type="ORF">HSCHL_2700</name>
</gene>
<dbReference type="AlphaFoldDB" id="A0A2T5G9F7"/>
<sequence length="531" mass="61306">MEKGTAQSLRLYNLLEEPIFRVQTREGRRRLSLPEVFEALGRDEIEHFLGLQKHQEDPFHVFLSYLGAAVLARNGEEDPVRPADYWRDKLRALAGPAGDDAWTLVVEEMLQPAFMQPPLPRADHARLKPTAYTPDELDLLPTAKNHDLKKARASSAEVDGWVYALISLQTMSGYYGRGNRGISRMNSGYGNRPIAEVVRSFRPGRRWKDAVERLLLHRREVLRRPFGYDPHQGLVLVWTEIWDGKTSLPLRRLDPFYLEICRRIRLRSDGTSIVQADSLPADNDRIAAKDLKGVVGDAWLPVVMPKDAKDEPKAYTVPPEGISVDTLRRLIFEEGFELGALQKPLDRWQGDVYFSISVLVRGEGKTNGFYHQIVTIPERAHPRLWKRQEQRETFAKLSKNAVERAGEVEHRILKPAVYALLGNLERGGRENVTFKTWWERAAREYTAAWEDAFFPWLWSVPEDVSRDEALQEWTRKLYSIALEVLRETERRLPSKEGRRYQTVAAAERIFLGAFYNRFSELSQQRKEEVHP</sequence>
<evidence type="ECO:0000313" key="2">
    <source>
        <dbReference type="Proteomes" id="UP000244180"/>
    </source>
</evidence>
<protein>
    <submittedName>
        <fullName evidence="1">CRISPR-associated protein, Cse1 family</fullName>
    </submittedName>
</protein>
<dbReference type="EMBL" id="PEBV01000022">
    <property type="protein sequence ID" value="PTQ52814.1"/>
    <property type="molecule type" value="Genomic_DNA"/>
</dbReference>